<keyword evidence="4 11" id="KW-0813">Transport</keyword>
<evidence type="ECO:0000256" key="8">
    <source>
        <dbReference type="ARBA" id="ARBA00022982"/>
    </source>
</evidence>
<gene>
    <name evidence="12" type="ORF">MCOS_LOCUS8863</name>
</gene>
<comment type="subcellular location">
    <subcellularLocation>
        <location evidence="11">Mitochondrion inner membrane</location>
        <topology evidence="11">Peripheral membrane protein</topology>
        <orientation evidence="11">Matrix side</orientation>
    </subcellularLocation>
</comment>
<evidence type="ECO:0000256" key="10">
    <source>
        <dbReference type="ARBA" id="ARBA00023136"/>
    </source>
</evidence>
<keyword evidence="6 11" id="KW-0999">Mitochondrion inner membrane</keyword>
<evidence type="ECO:0000313" key="14">
    <source>
        <dbReference type="WBParaSite" id="MCOS_0000886201-mRNA-1"/>
    </source>
</evidence>
<evidence type="ECO:0000313" key="13">
    <source>
        <dbReference type="Proteomes" id="UP000267029"/>
    </source>
</evidence>
<evidence type="ECO:0000256" key="1">
    <source>
        <dbReference type="ARBA" id="ARBA00003195"/>
    </source>
</evidence>
<reference evidence="12 13" key="2">
    <citation type="submission" date="2018-10" db="EMBL/GenBank/DDBJ databases">
        <authorList>
            <consortium name="Pathogen Informatics"/>
        </authorList>
    </citation>
    <scope>NUCLEOTIDE SEQUENCE [LARGE SCALE GENOMIC DNA]</scope>
</reference>
<comment type="similarity">
    <text evidence="2 11">Belongs to the complex I NDUFS4 subunit family.</text>
</comment>
<comment type="function">
    <text evidence="1 11">Accessory subunit of the mitochondrial membrane respiratory chain NADH dehydrogenase (Complex I), that is believed not to be involved in catalysis. Complex I functions in the transfer of electrons from NADH to the respiratory chain. The immediate electron acceptor for the enzyme is believed to be ubiquinone.</text>
</comment>
<dbReference type="WBParaSite" id="MCOS_0000886201-mRNA-1">
    <property type="protein sequence ID" value="MCOS_0000886201-mRNA-1"/>
    <property type="gene ID" value="MCOS_0000886201"/>
</dbReference>
<protein>
    <recommendedName>
        <fullName evidence="3 11">NADH dehydrogenase [ubiquinone] iron-sulfur protein 4, mitochondrial</fullName>
    </recommendedName>
</protein>
<reference evidence="14" key="1">
    <citation type="submission" date="2017-02" db="UniProtKB">
        <authorList>
            <consortium name="WormBaseParasite"/>
        </authorList>
    </citation>
    <scope>IDENTIFICATION</scope>
</reference>
<organism evidence="14">
    <name type="scientific">Mesocestoides corti</name>
    <name type="common">Flatworm</name>
    <dbReference type="NCBI Taxonomy" id="53468"/>
    <lineage>
        <taxon>Eukaryota</taxon>
        <taxon>Metazoa</taxon>
        <taxon>Spiralia</taxon>
        <taxon>Lophotrochozoa</taxon>
        <taxon>Platyhelminthes</taxon>
        <taxon>Cestoda</taxon>
        <taxon>Eucestoda</taxon>
        <taxon>Cyclophyllidea</taxon>
        <taxon>Mesocestoididae</taxon>
        <taxon>Mesocestoides</taxon>
    </lineage>
</organism>
<dbReference type="PANTHER" id="PTHR12219:SF8">
    <property type="entry name" value="NADH DEHYDROGENASE [UBIQUINONE] IRON-SULFUR PROTEIN 4, MITOCHONDRIAL"/>
    <property type="match status" value="1"/>
</dbReference>
<name>A0A0R3UM98_MESCO</name>
<dbReference type="FunFam" id="3.30.160.190:FF:000001">
    <property type="entry name" value="NADH-ubiquinone oxidoreductase 21 kDa subunit mitochondrial"/>
    <property type="match status" value="1"/>
</dbReference>
<dbReference type="PANTHER" id="PTHR12219">
    <property type="entry name" value="NADH-UBIQUINONE OXIDOREDUCTASE"/>
    <property type="match status" value="1"/>
</dbReference>
<dbReference type="Pfam" id="PF04800">
    <property type="entry name" value="NDUS4"/>
    <property type="match status" value="1"/>
</dbReference>
<evidence type="ECO:0000256" key="6">
    <source>
        <dbReference type="ARBA" id="ARBA00022792"/>
    </source>
</evidence>
<dbReference type="GO" id="GO:0022900">
    <property type="term" value="P:electron transport chain"/>
    <property type="evidence" value="ECO:0007669"/>
    <property type="project" value="InterPro"/>
</dbReference>
<evidence type="ECO:0000256" key="7">
    <source>
        <dbReference type="ARBA" id="ARBA00022946"/>
    </source>
</evidence>
<evidence type="ECO:0000256" key="9">
    <source>
        <dbReference type="ARBA" id="ARBA00023128"/>
    </source>
</evidence>
<keyword evidence="10 11" id="KW-0472">Membrane</keyword>
<dbReference type="OrthoDB" id="3089at2759"/>
<accession>A0A0R3UM98</accession>
<keyword evidence="7 11" id="KW-0809">Transit peptide</keyword>
<dbReference type="EMBL" id="UXSR01005586">
    <property type="protein sequence ID" value="VDD82860.1"/>
    <property type="molecule type" value="Genomic_DNA"/>
</dbReference>
<proteinExistence type="inferred from homology"/>
<keyword evidence="8 11" id="KW-0249">Electron transport</keyword>
<keyword evidence="9 11" id="KW-0496">Mitochondrion</keyword>
<dbReference type="AlphaFoldDB" id="A0A0R3UM98"/>
<dbReference type="STRING" id="53468.A0A0R3UM98"/>
<keyword evidence="5 11" id="KW-0679">Respiratory chain</keyword>
<sequence>MSLRQPLNQLLRGVVMVPSRNLISKTPPAKMTLSLRSALIDDADPHFRTRLHDSTYEAREILKKSPDFSMTDSIVVPKETDVSPLAHIPQEQLKTRTVRIYLPSKAATQSGTFGSNKWRIEVDNQQRWENPLMGWASTGDPLSNFSMDFPSVESAIEYCKSQGWSYVVEEPHKTTIKPKSYASNFSWDKRTRRSCK</sequence>
<dbReference type="GO" id="GO:0005743">
    <property type="term" value="C:mitochondrial inner membrane"/>
    <property type="evidence" value="ECO:0007669"/>
    <property type="project" value="UniProtKB-SubCell"/>
</dbReference>
<dbReference type="InterPro" id="IPR038532">
    <property type="entry name" value="NDUFS4-like_sf"/>
</dbReference>
<evidence type="ECO:0000313" key="12">
    <source>
        <dbReference type="EMBL" id="VDD82860.1"/>
    </source>
</evidence>
<evidence type="ECO:0000256" key="5">
    <source>
        <dbReference type="ARBA" id="ARBA00022660"/>
    </source>
</evidence>
<evidence type="ECO:0000256" key="4">
    <source>
        <dbReference type="ARBA" id="ARBA00022448"/>
    </source>
</evidence>
<dbReference type="InterPro" id="IPR006885">
    <property type="entry name" value="NADH_UbQ_FeS_4_mit-like"/>
</dbReference>
<evidence type="ECO:0000256" key="11">
    <source>
        <dbReference type="RuleBase" id="RU367010"/>
    </source>
</evidence>
<keyword evidence="13" id="KW-1185">Reference proteome</keyword>
<evidence type="ECO:0000256" key="3">
    <source>
        <dbReference type="ARBA" id="ARBA00015796"/>
    </source>
</evidence>
<dbReference type="Proteomes" id="UP000267029">
    <property type="component" value="Unassembled WGS sequence"/>
</dbReference>
<dbReference type="Gene3D" id="3.30.160.190">
    <property type="entry name" value="atu1810 like domain"/>
    <property type="match status" value="1"/>
</dbReference>
<evidence type="ECO:0000256" key="2">
    <source>
        <dbReference type="ARBA" id="ARBA00005882"/>
    </source>
</evidence>